<dbReference type="PANTHER" id="PTHR22916">
    <property type="entry name" value="GLYCOSYLTRANSFERASE"/>
    <property type="match status" value="1"/>
</dbReference>
<dbReference type="EMBL" id="JAYFUM010000024">
    <property type="protein sequence ID" value="MEA5141176.1"/>
    <property type="molecule type" value="Genomic_DNA"/>
</dbReference>
<dbReference type="Gene3D" id="3.90.550.10">
    <property type="entry name" value="Spore Coat Polysaccharide Biosynthesis Protein SpsA, Chain A"/>
    <property type="match status" value="1"/>
</dbReference>
<gene>
    <name evidence="2" type="ORF">VB248_18635</name>
</gene>
<accession>A0ABU5QEB2</accession>
<dbReference type="EC" id="2.4.-.-" evidence="2"/>
<sequence length="271" mass="31932">MKNKLSIITINFNNKIGLRKTIESVISQTFNDFEYIIIDGGSSDESVEVIIENKNKINYWVSEKDNGVYHAMNKGIALANGKYLLFLNSGDFLYDSTVLEKIFMNEHKADFLCGRCAISRKGEVIHITNPPEIHTFQTYFKGSINHQSTFIKKEMFLRFGLYREDFRYNSDWEFWIRTIILNNCSTEKINEIVCEYNLEGISSTENNSEAYKKEIFDVCSQPILQKFIPDYEYWSNEQKSLAPLYWLKSKKILYIPVLFLYRFALYFSKKR</sequence>
<proteinExistence type="predicted"/>
<comment type="caution">
    <text evidence="2">The sequence shown here is derived from an EMBL/GenBank/DDBJ whole genome shotgun (WGS) entry which is preliminary data.</text>
</comment>
<keyword evidence="2" id="KW-0808">Transferase</keyword>
<dbReference type="PANTHER" id="PTHR22916:SF67">
    <property type="entry name" value="COLANIC ACID BIOSYNTHESIS GLYCOSYL TRANSFERASE WCAE-RELATED"/>
    <property type="match status" value="1"/>
</dbReference>
<dbReference type="InterPro" id="IPR029044">
    <property type="entry name" value="Nucleotide-diphossugar_trans"/>
</dbReference>
<dbReference type="CDD" id="cd06433">
    <property type="entry name" value="GT_2_WfgS_like"/>
    <property type="match status" value="1"/>
</dbReference>
<reference evidence="2 3" key="1">
    <citation type="submission" date="2023-12" db="EMBL/GenBank/DDBJ databases">
        <title>Novel species of the genus Arcicella isolated from rivers.</title>
        <authorList>
            <person name="Lu H."/>
        </authorList>
    </citation>
    <scope>NUCLEOTIDE SEQUENCE [LARGE SCALE GENOMIC DNA]</scope>
    <source>
        <strain evidence="2 3">KCTC 23307</strain>
    </source>
</reference>
<protein>
    <submittedName>
        <fullName evidence="2">Glycosyltransferase family 2 protein</fullName>
        <ecNumber evidence="2">2.4.-.-</ecNumber>
    </submittedName>
</protein>
<dbReference type="InterPro" id="IPR001173">
    <property type="entry name" value="Glyco_trans_2-like"/>
</dbReference>
<dbReference type="SUPFAM" id="SSF53448">
    <property type="entry name" value="Nucleotide-diphospho-sugar transferases"/>
    <property type="match status" value="1"/>
</dbReference>
<dbReference type="Proteomes" id="UP001302949">
    <property type="component" value="Unassembled WGS sequence"/>
</dbReference>
<feature type="domain" description="Glycosyltransferase 2-like" evidence="1">
    <location>
        <begin position="6"/>
        <end position="122"/>
    </location>
</feature>
<dbReference type="RefSeq" id="WP_323298333.1">
    <property type="nucleotide sequence ID" value="NZ_JAYFUM010000024.1"/>
</dbReference>
<evidence type="ECO:0000313" key="3">
    <source>
        <dbReference type="Proteomes" id="UP001302949"/>
    </source>
</evidence>
<name>A0ABU5QEB2_9BACT</name>
<evidence type="ECO:0000313" key="2">
    <source>
        <dbReference type="EMBL" id="MEA5141176.1"/>
    </source>
</evidence>
<keyword evidence="3" id="KW-1185">Reference proteome</keyword>
<keyword evidence="2" id="KW-0328">Glycosyltransferase</keyword>
<dbReference type="Pfam" id="PF00535">
    <property type="entry name" value="Glycos_transf_2"/>
    <property type="match status" value="1"/>
</dbReference>
<dbReference type="GO" id="GO:0016757">
    <property type="term" value="F:glycosyltransferase activity"/>
    <property type="evidence" value="ECO:0007669"/>
    <property type="project" value="UniProtKB-KW"/>
</dbReference>
<evidence type="ECO:0000259" key="1">
    <source>
        <dbReference type="Pfam" id="PF00535"/>
    </source>
</evidence>
<organism evidence="2 3">
    <name type="scientific">Arcicella rigui</name>
    <dbReference type="NCBI Taxonomy" id="797020"/>
    <lineage>
        <taxon>Bacteria</taxon>
        <taxon>Pseudomonadati</taxon>
        <taxon>Bacteroidota</taxon>
        <taxon>Cytophagia</taxon>
        <taxon>Cytophagales</taxon>
        <taxon>Flectobacillaceae</taxon>
        <taxon>Arcicella</taxon>
    </lineage>
</organism>